<dbReference type="AlphaFoldDB" id="A0A3G9JEC9"/>
<dbReference type="SUPFAM" id="SSF75005">
    <property type="entry name" value="Arabinanase/levansucrase/invertase"/>
    <property type="match status" value="1"/>
</dbReference>
<dbReference type="Pfam" id="PF08950">
    <property type="entry name" value="DUF1861"/>
    <property type="match status" value="1"/>
</dbReference>
<dbReference type="InterPro" id="IPR015045">
    <property type="entry name" value="MPT-1-like_LmxM"/>
</dbReference>
<dbReference type="InterPro" id="IPR023296">
    <property type="entry name" value="Glyco_hydro_beta-prop_sf"/>
</dbReference>
<evidence type="ECO:0000313" key="2">
    <source>
        <dbReference type="Proteomes" id="UP000275368"/>
    </source>
</evidence>
<dbReference type="PANTHER" id="PTHR37036:SF2">
    <property type="entry name" value="DUF1861 FAMILY PROTEIN"/>
    <property type="match status" value="1"/>
</dbReference>
<dbReference type="EMBL" id="AP019308">
    <property type="protein sequence ID" value="BBH24261.1"/>
    <property type="molecule type" value="Genomic_DNA"/>
</dbReference>
<organism evidence="1 2">
    <name type="scientific">Paenibacillus baekrokdamisoli</name>
    <dbReference type="NCBI Taxonomy" id="1712516"/>
    <lineage>
        <taxon>Bacteria</taxon>
        <taxon>Bacillati</taxon>
        <taxon>Bacillota</taxon>
        <taxon>Bacilli</taxon>
        <taxon>Bacillales</taxon>
        <taxon>Paenibacillaceae</taxon>
        <taxon>Paenibacillus</taxon>
    </lineage>
</organism>
<name>A0A3G9JEC9_9BACL</name>
<keyword evidence="2" id="KW-1185">Reference proteome</keyword>
<protein>
    <submittedName>
        <fullName evidence="1">Uncharacterized protein</fullName>
    </submittedName>
</protein>
<sequence>MALQRQTSTQSCSELLEQFENVCANRDISKQLNSNNQASAKHSNRIIFEDVDDKDVYNITAAFLDQNDLIIAGRVESRDTELSQVIFFRQEGEAWRPHPHYRTYELQDPFMTRIKGELILGGVRVTADPMNPKHIISWVTEMYRGASLDTLKLFLTGPEHMKDVRVVELAGGEIGVLTRPQGEKGGRGKIGFFKTNKLEAITAQQINDAPVFQDQFVAEEWGGANEPHLLANGLIGVLGHIASFDSEGDRHYYAMTFAINPQTMEKTPMKLIARRSIFPEGPTKRPDLVDVIFSGGLVRKEGGMAALYVGASDAAAYVAEIPDPFLEYEQL</sequence>
<dbReference type="PANTHER" id="PTHR37036">
    <property type="match status" value="1"/>
</dbReference>
<dbReference type="RefSeq" id="WP_125664357.1">
    <property type="nucleotide sequence ID" value="NZ_AP019308.1"/>
</dbReference>
<reference evidence="1 2" key="1">
    <citation type="submission" date="2018-11" db="EMBL/GenBank/DDBJ databases">
        <title>Complete genome sequence of Paenibacillus baekrokdamisoli strain KCTC 33723.</title>
        <authorList>
            <person name="Kang S.W."/>
            <person name="Lee K.C."/>
            <person name="Kim K.K."/>
            <person name="Kim J.S."/>
            <person name="Kim D.S."/>
            <person name="Ko S.H."/>
            <person name="Yang S.H."/>
            <person name="Lee J.S."/>
        </authorList>
    </citation>
    <scope>NUCLEOTIDE SEQUENCE [LARGE SCALE GENOMIC DNA]</scope>
    <source>
        <strain evidence="1 2">KCTC 33723</strain>
    </source>
</reference>
<evidence type="ECO:0000313" key="1">
    <source>
        <dbReference type="EMBL" id="BBH24261.1"/>
    </source>
</evidence>
<dbReference type="Proteomes" id="UP000275368">
    <property type="component" value="Chromosome"/>
</dbReference>
<accession>A0A3G9JEC9</accession>
<dbReference type="OrthoDB" id="7544904at2"/>
<dbReference type="KEGG" id="pbk:Back11_56060"/>
<proteinExistence type="predicted"/>
<gene>
    <name evidence="1" type="ORF">Back11_56060</name>
</gene>
<dbReference type="Gene3D" id="2.115.10.20">
    <property type="entry name" value="Glycosyl hydrolase domain, family 43"/>
    <property type="match status" value="1"/>
</dbReference>